<proteinExistence type="inferred from homology"/>
<dbReference type="PRINTS" id="PR00722">
    <property type="entry name" value="CHYMOTRYPSIN"/>
</dbReference>
<keyword evidence="10" id="KW-0812">Transmembrane</keyword>
<dbReference type="GO" id="GO:0005576">
    <property type="term" value="C:extracellular region"/>
    <property type="evidence" value="ECO:0007669"/>
    <property type="project" value="UniProtKB-SubCell"/>
</dbReference>
<keyword evidence="10" id="KW-0472">Membrane</keyword>
<keyword evidence="6" id="KW-1015">Disulfide bond</keyword>
<evidence type="ECO:0000313" key="14">
    <source>
        <dbReference type="RefSeq" id="XP_014468864.1"/>
    </source>
</evidence>
<dbReference type="InterPro" id="IPR001314">
    <property type="entry name" value="Peptidase_S1A"/>
</dbReference>
<comment type="similarity">
    <text evidence="8 9">Belongs to the peptidase S1 family. CLIP subfamily.</text>
</comment>
<dbReference type="PANTHER" id="PTHR24252">
    <property type="entry name" value="ACROSIN-RELATED"/>
    <property type="match status" value="1"/>
</dbReference>
<dbReference type="Pfam" id="PF00089">
    <property type="entry name" value="Trypsin"/>
    <property type="match status" value="1"/>
</dbReference>
<evidence type="ECO:0000313" key="13">
    <source>
        <dbReference type="Proteomes" id="UP000515204"/>
    </source>
</evidence>
<evidence type="ECO:0000256" key="10">
    <source>
        <dbReference type="SAM" id="Phobius"/>
    </source>
</evidence>
<dbReference type="EC" id="3.4.21.-" evidence="9"/>
<dbReference type="GeneID" id="106741394"/>
<dbReference type="KEGG" id="dqu:106741394"/>
<dbReference type="CDD" id="cd00190">
    <property type="entry name" value="Tryp_SPc"/>
    <property type="match status" value="1"/>
</dbReference>
<keyword evidence="13" id="KW-1185">Reference proteome</keyword>
<dbReference type="InterPro" id="IPR043504">
    <property type="entry name" value="Peptidase_S1_PA_chymotrypsin"/>
</dbReference>
<protein>
    <recommendedName>
        <fullName evidence="9">CLIP domain-containing serine protease</fullName>
        <ecNumber evidence="9">3.4.21.-</ecNumber>
    </recommendedName>
</protein>
<keyword evidence="9" id="KW-0964">Secreted</keyword>
<dbReference type="InterPro" id="IPR018114">
    <property type="entry name" value="TRYPSIN_HIS"/>
</dbReference>
<feature type="domain" description="Clip" evidence="12">
    <location>
        <begin position="43"/>
        <end position="96"/>
    </location>
</feature>
<feature type="domain" description="Peptidase S1" evidence="11">
    <location>
        <begin position="135"/>
        <end position="381"/>
    </location>
</feature>
<keyword evidence="1 9" id="KW-0645">Protease</keyword>
<dbReference type="GO" id="GO:0006508">
    <property type="term" value="P:proteolysis"/>
    <property type="evidence" value="ECO:0007669"/>
    <property type="project" value="UniProtKB-KW"/>
</dbReference>
<evidence type="ECO:0000256" key="6">
    <source>
        <dbReference type="ARBA" id="ARBA00023157"/>
    </source>
</evidence>
<gene>
    <name evidence="14" type="primary">LOC106741394</name>
</gene>
<dbReference type="FunFam" id="3.30.1640.30:FF:000001">
    <property type="entry name" value="Serine protease 7"/>
    <property type="match status" value="1"/>
</dbReference>
<keyword evidence="2" id="KW-0732">Signal</keyword>
<evidence type="ECO:0000256" key="5">
    <source>
        <dbReference type="ARBA" id="ARBA00023145"/>
    </source>
</evidence>
<accession>A0A6P3WT78</accession>
<evidence type="ECO:0000259" key="11">
    <source>
        <dbReference type="PROSITE" id="PS50240"/>
    </source>
</evidence>
<evidence type="ECO:0000256" key="1">
    <source>
        <dbReference type="ARBA" id="ARBA00022670"/>
    </source>
</evidence>
<dbReference type="PANTHER" id="PTHR24252:SF7">
    <property type="entry name" value="HYALIN"/>
    <property type="match status" value="1"/>
</dbReference>
<reference evidence="14" key="1">
    <citation type="submission" date="2025-08" db="UniProtKB">
        <authorList>
            <consortium name="RefSeq"/>
        </authorList>
    </citation>
    <scope>IDENTIFICATION</scope>
</reference>
<dbReference type="PROSITE" id="PS51888">
    <property type="entry name" value="CLIP"/>
    <property type="match status" value="1"/>
</dbReference>
<sequence>MKCLVTLTVSDFVNNVSFKMWSVVVTLVSVLYILIPTTQSHALCEDPQGRQGMCVNIKRCSRLLNYLQSNLHDPQIGDYLRSFSCGFEGSDPLVCCSNNGGNDVDYGDRQKPLTTEYGPLYPPECGFSNVSQHRFIGGEPAPLGAWPWITILGYTDSQDPNATRWLCGGVLISRRHVLTAGHCVHRRNDLYKVRVGDLDLNNDNDGAYPFEDFIERRVVHPQYDPTTYTNDIAVLKTTRDVPFTLKLHPICLPADSHHRNRNLSDTFPLVAGWGSISFHEPMSSHLMQIQIPIRPVQDCKDTYQNLGTTVTDNDFLCAGFKINPRKYQGDNGGPLMSPSDITNGIYYVIGVLSYSSNYTNQHPRVYTKVTSFLEFITGEMV</sequence>
<dbReference type="OrthoDB" id="425190at2759"/>
<keyword evidence="5" id="KW-0865">Zymogen</keyword>
<dbReference type="InterPro" id="IPR009003">
    <property type="entry name" value="Peptidase_S1_PA"/>
</dbReference>
<dbReference type="Proteomes" id="UP000515204">
    <property type="component" value="Unplaced"/>
</dbReference>
<dbReference type="InterPro" id="IPR022700">
    <property type="entry name" value="CLIP"/>
</dbReference>
<evidence type="ECO:0000256" key="4">
    <source>
        <dbReference type="ARBA" id="ARBA00022825"/>
    </source>
</evidence>
<dbReference type="SMART" id="SM00680">
    <property type="entry name" value="CLIP"/>
    <property type="match status" value="1"/>
</dbReference>
<keyword evidence="7" id="KW-0325">Glycoprotein</keyword>
<dbReference type="Gene3D" id="3.30.1640.30">
    <property type="match status" value="1"/>
</dbReference>
<dbReference type="PROSITE" id="PS00134">
    <property type="entry name" value="TRYPSIN_HIS"/>
    <property type="match status" value="1"/>
</dbReference>
<comment type="subcellular location">
    <subcellularLocation>
        <location evidence="9">Secreted</location>
    </subcellularLocation>
</comment>
<dbReference type="PROSITE" id="PS50240">
    <property type="entry name" value="TRYPSIN_DOM"/>
    <property type="match status" value="1"/>
</dbReference>
<dbReference type="SMART" id="SM00020">
    <property type="entry name" value="Tryp_SPc"/>
    <property type="match status" value="1"/>
</dbReference>
<comment type="domain">
    <text evidence="9">The clip domain consists of 35-55 residues which are 'knitted' together usually by 3 conserved disulfide bonds forming a clip-like compact structure.</text>
</comment>
<keyword evidence="3 9" id="KW-0378">Hydrolase</keyword>
<evidence type="ECO:0000256" key="8">
    <source>
        <dbReference type="ARBA" id="ARBA00024195"/>
    </source>
</evidence>
<keyword evidence="4 9" id="KW-0720">Serine protease</keyword>
<dbReference type="RefSeq" id="XP_014468864.1">
    <property type="nucleotide sequence ID" value="XM_014613378.1"/>
</dbReference>
<dbReference type="Pfam" id="PF12032">
    <property type="entry name" value="CLIP"/>
    <property type="match status" value="1"/>
</dbReference>
<dbReference type="SUPFAM" id="SSF50494">
    <property type="entry name" value="Trypsin-like serine proteases"/>
    <property type="match status" value="1"/>
</dbReference>
<organism evidence="13 14">
    <name type="scientific">Dinoponera quadriceps</name>
    <name type="common">South American ant</name>
    <dbReference type="NCBI Taxonomy" id="609295"/>
    <lineage>
        <taxon>Eukaryota</taxon>
        <taxon>Metazoa</taxon>
        <taxon>Ecdysozoa</taxon>
        <taxon>Arthropoda</taxon>
        <taxon>Hexapoda</taxon>
        <taxon>Insecta</taxon>
        <taxon>Pterygota</taxon>
        <taxon>Neoptera</taxon>
        <taxon>Endopterygota</taxon>
        <taxon>Hymenoptera</taxon>
        <taxon>Apocrita</taxon>
        <taxon>Aculeata</taxon>
        <taxon>Formicoidea</taxon>
        <taxon>Formicidae</taxon>
        <taxon>Ponerinae</taxon>
        <taxon>Ponerini</taxon>
        <taxon>Dinoponera</taxon>
    </lineage>
</organism>
<name>A0A6P3WT78_DINQU</name>
<evidence type="ECO:0000256" key="2">
    <source>
        <dbReference type="ARBA" id="ARBA00022729"/>
    </source>
</evidence>
<evidence type="ECO:0000256" key="3">
    <source>
        <dbReference type="ARBA" id="ARBA00022801"/>
    </source>
</evidence>
<evidence type="ECO:0000259" key="12">
    <source>
        <dbReference type="PROSITE" id="PS51888"/>
    </source>
</evidence>
<dbReference type="FunFam" id="2.40.10.10:FF:000028">
    <property type="entry name" value="Serine protease easter"/>
    <property type="match status" value="1"/>
</dbReference>
<feature type="transmembrane region" description="Helical" evidence="10">
    <location>
        <begin position="12"/>
        <end position="35"/>
    </location>
</feature>
<evidence type="ECO:0000256" key="7">
    <source>
        <dbReference type="ARBA" id="ARBA00023180"/>
    </source>
</evidence>
<evidence type="ECO:0000256" key="9">
    <source>
        <dbReference type="RuleBase" id="RU366078"/>
    </source>
</evidence>
<dbReference type="InterPro" id="IPR038565">
    <property type="entry name" value="CLIP_sf"/>
</dbReference>
<keyword evidence="10" id="KW-1133">Transmembrane helix</keyword>
<dbReference type="AlphaFoldDB" id="A0A6P3WT78"/>
<dbReference type="Gene3D" id="2.40.10.10">
    <property type="entry name" value="Trypsin-like serine proteases"/>
    <property type="match status" value="2"/>
</dbReference>
<dbReference type="InterPro" id="IPR001254">
    <property type="entry name" value="Trypsin_dom"/>
</dbReference>
<dbReference type="GO" id="GO:0004252">
    <property type="term" value="F:serine-type endopeptidase activity"/>
    <property type="evidence" value="ECO:0007669"/>
    <property type="project" value="UniProtKB-UniRule"/>
</dbReference>